<evidence type="ECO:0000313" key="1">
    <source>
        <dbReference type="EMBL" id="KKN62063.1"/>
    </source>
</evidence>
<organism evidence="1">
    <name type="scientific">marine sediment metagenome</name>
    <dbReference type="NCBI Taxonomy" id="412755"/>
    <lineage>
        <taxon>unclassified sequences</taxon>
        <taxon>metagenomes</taxon>
        <taxon>ecological metagenomes</taxon>
    </lineage>
</organism>
<sequence length="64" mass="7157">MLSRVEEFKNKNTGNSSFNNTVQNTIVQAFSALLDIKLQVDKVIGEDNLKKVHKVIDNLLLTGL</sequence>
<accession>A0A0F9V881</accession>
<proteinExistence type="predicted"/>
<reference evidence="1" key="1">
    <citation type="journal article" date="2015" name="Nature">
        <title>Complex archaea that bridge the gap between prokaryotes and eukaryotes.</title>
        <authorList>
            <person name="Spang A."/>
            <person name="Saw J.H."/>
            <person name="Jorgensen S.L."/>
            <person name="Zaremba-Niedzwiedzka K."/>
            <person name="Martijn J."/>
            <person name="Lind A.E."/>
            <person name="van Eijk R."/>
            <person name="Schleper C."/>
            <person name="Guy L."/>
            <person name="Ettema T.J."/>
        </authorList>
    </citation>
    <scope>NUCLEOTIDE SEQUENCE</scope>
</reference>
<name>A0A0F9V881_9ZZZZ</name>
<protein>
    <submittedName>
        <fullName evidence="1">Uncharacterized protein</fullName>
    </submittedName>
</protein>
<dbReference type="EMBL" id="LAZR01000636">
    <property type="protein sequence ID" value="KKN62063.1"/>
    <property type="molecule type" value="Genomic_DNA"/>
</dbReference>
<dbReference type="AlphaFoldDB" id="A0A0F9V881"/>
<gene>
    <name evidence="1" type="ORF">LCGC14_0515580</name>
</gene>
<comment type="caution">
    <text evidence="1">The sequence shown here is derived from an EMBL/GenBank/DDBJ whole genome shotgun (WGS) entry which is preliminary data.</text>
</comment>